<accession>A0A9D7E5C0</accession>
<protein>
    <submittedName>
        <fullName evidence="1">DUF3567 family protein</fullName>
    </submittedName>
</protein>
<evidence type="ECO:0000313" key="2">
    <source>
        <dbReference type="Proteomes" id="UP000807785"/>
    </source>
</evidence>
<dbReference type="InterPro" id="IPR021951">
    <property type="entry name" value="DUF3567"/>
</dbReference>
<sequence>MRIVFNNPVLYVVDYPQLDAVEVIDKRKGFGMLMRDETAQRFRRELTHIVEAEAEGEEFDSFIDQYEALMTQPAVYH</sequence>
<gene>
    <name evidence="1" type="ORF">IPH26_16350</name>
</gene>
<dbReference type="EMBL" id="JADJEV010000004">
    <property type="protein sequence ID" value="MBK6974444.1"/>
    <property type="molecule type" value="Genomic_DNA"/>
</dbReference>
<dbReference type="Pfam" id="PF12091">
    <property type="entry name" value="DUF3567"/>
    <property type="match status" value="1"/>
</dbReference>
<proteinExistence type="predicted"/>
<organism evidence="1 2">
    <name type="scientific">Candidatus Methylophosphatis roskildensis</name>
    <dbReference type="NCBI Taxonomy" id="2899263"/>
    <lineage>
        <taxon>Bacteria</taxon>
        <taxon>Pseudomonadati</taxon>
        <taxon>Pseudomonadota</taxon>
        <taxon>Betaproteobacteria</taxon>
        <taxon>Nitrosomonadales</taxon>
        <taxon>Sterolibacteriaceae</taxon>
        <taxon>Candidatus Methylophosphatis</taxon>
    </lineage>
</organism>
<name>A0A9D7E5C0_9PROT</name>
<dbReference type="AlphaFoldDB" id="A0A9D7E5C0"/>
<evidence type="ECO:0000313" key="1">
    <source>
        <dbReference type="EMBL" id="MBK6974444.1"/>
    </source>
</evidence>
<dbReference type="Proteomes" id="UP000807785">
    <property type="component" value="Unassembled WGS sequence"/>
</dbReference>
<reference evidence="1" key="1">
    <citation type="submission" date="2020-10" db="EMBL/GenBank/DDBJ databases">
        <title>Connecting structure to function with the recovery of over 1000 high-quality activated sludge metagenome-assembled genomes encoding full-length rRNA genes using long-read sequencing.</title>
        <authorList>
            <person name="Singleton C.M."/>
            <person name="Petriglieri F."/>
            <person name="Kristensen J.M."/>
            <person name="Kirkegaard R.H."/>
            <person name="Michaelsen T.Y."/>
            <person name="Andersen M.H."/>
            <person name="Karst S.M."/>
            <person name="Dueholm M.S."/>
            <person name="Nielsen P.H."/>
            <person name="Albertsen M."/>
        </authorList>
    </citation>
    <scope>NUCLEOTIDE SEQUENCE</scope>
    <source>
        <strain evidence="1">Bjer_18-Q3-R1-45_BAT3C.347</strain>
    </source>
</reference>
<comment type="caution">
    <text evidence="1">The sequence shown here is derived from an EMBL/GenBank/DDBJ whole genome shotgun (WGS) entry which is preliminary data.</text>
</comment>